<evidence type="ECO:0000256" key="8">
    <source>
        <dbReference type="ARBA" id="ARBA00022840"/>
    </source>
</evidence>
<dbReference type="InterPro" id="IPR001650">
    <property type="entry name" value="Helicase_C-like"/>
</dbReference>
<dbReference type="OrthoDB" id="5857104at2759"/>
<feature type="domain" description="Helicase ATP-binding" evidence="11">
    <location>
        <begin position="685"/>
        <end position="856"/>
    </location>
</feature>
<feature type="compositionally biased region" description="Polar residues" evidence="10">
    <location>
        <begin position="39"/>
        <end position="52"/>
    </location>
</feature>
<keyword evidence="9" id="KW-0539">Nucleus</keyword>
<feature type="region of interest" description="Disordered" evidence="10">
    <location>
        <begin position="145"/>
        <end position="164"/>
    </location>
</feature>
<keyword evidence="3" id="KW-0479">Metal-binding</keyword>
<dbReference type="InterPro" id="IPR001965">
    <property type="entry name" value="Znf_PHD"/>
</dbReference>
<dbReference type="Pfam" id="PF23614">
    <property type="entry name" value="DUF7141"/>
    <property type="match status" value="1"/>
</dbReference>
<dbReference type="PANTHER" id="PTHR45623">
    <property type="entry name" value="CHROMODOMAIN-HELICASE-DNA-BINDING PROTEIN 3-RELATED-RELATED"/>
    <property type="match status" value="1"/>
</dbReference>
<dbReference type="SUPFAM" id="SSF57903">
    <property type="entry name" value="FYVE/PHD zinc finger"/>
    <property type="match status" value="1"/>
</dbReference>
<evidence type="ECO:0000259" key="11">
    <source>
        <dbReference type="PROSITE" id="PS51192"/>
    </source>
</evidence>
<comment type="subunit">
    <text evidence="2">Component of the NuA4 histone acetyltransferase complex.</text>
</comment>
<feature type="region of interest" description="Disordered" evidence="10">
    <location>
        <begin position="217"/>
        <end position="257"/>
    </location>
</feature>
<evidence type="ECO:0000256" key="7">
    <source>
        <dbReference type="ARBA" id="ARBA00022833"/>
    </source>
</evidence>
<dbReference type="GO" id="GO:0003682">
    <property type="term" value="F:chromatin binding"/>
    <property type="evidence" value="ECO:0007669"/>
    <property type="project" value="TreeGrafter"/>
</dbReference>
<dbReference type="GO" id="GO:0140658">
    <property type="term" value="F:ATP-dependent chromatin remodeler activity"/>
    <property type="evidence" value="ECO:0007669"/>
    <property type="project" value="TreeGrafter"/>
</dbReference>
<dbReference type="Pfam" id="PF00176">
    <property type="entry name" value="SNF2-rel_dom"/>
    <property type="match status" value="1"/>
</dbReference>
<gene>
    <name evidence="13" type="ORF">EURHEDRAFT_509181</name>
</gene>
<dbReference type="CDD" id="cd18793">
    <property type="entry name" value="SF2_C_SNF"/>
    <property type="match status" value="1"/>
</dbReference>
<keyword evidence="14" id="KW-1185">Reference proteome</keyword>
<dbReference type="CDD" id="cd15489">
    <property type="entry name" value="PHD_SF"/>
    <property type="match status" value="1"/>
</dbReference>
<dbReference type="PROSITE" id="PS51194">
    <property type="entry name" value="HELICASE_CTER"/>
    <property type="match status" value="1"/>
</dbReference>
<dbReference type="GO" id="GO:0005634">
    <property type="term" value="C:nucleus"/>
    <property type="evidence" value="ECO:0007669"/>
    <property type="project" value="UniProtKB-SubCell"/>
</dbReference>
<proteinExistence type="predicted"/>
<dbReference type="Pfam" id="PF18585">
    <property type="entry name" value="zf-CCCH_6"/>
    <property type="match status" value="1"/>
</dbReference>
<dbReference type="GO" id="GO:0003677">
    <property type="term" value="F:DNA binding"/>
    <property type="evidence" value="ECO:0007669"/>
    <property type="project" value="TreeGrafter"/>
</dbReference>
<keyword evidence="8" id="KW-0067">ATP-binding</keyword>
<evidence type="ECO:0000256" key="3">
    <source>
        <dbReference type="ARBA" id="ARBA00022723"/>
    </source>
</evidence>
<dbReference type="Pfam" id="PF15446">
    <property type="entry name" value="zf-PHD-like"/>
    <property type="match status" value="1"/>
</dbReference>
<dbReference type="Proteomes" id="UP000019804">
    <property type="component" value="Unassembled WGS sequence"/>
</dbReference>
<dbReference type="SUPFAM" id="SSF52540">
    <property type="entry name" value="P-loop containing nucleoside triphosphate hydrolases"/>
    <property type="match status" value="2"/>
</dbReference>
<dbReference type="InterPro" id="IPR000330">
    <property type="entry name" value="SNF2_N"/>
</dbReference>
<feature type="region of interest" description="Disordered" evidence="10">
    <location>
        <begin position="1473"/>
        <end position="1521"/>
    </location>
</feature>
<dbReference type="RefSeq" id="XP_040634802.1">
    <property type="nucleotide sequence ID" value="XM_040785910.1"/>
</dbReference>
<dbReference type="Pfam" id="PF23615">
    <property type="entry name" value="Chromo_MIT1"/>
    <property type="match status" value="1"/>
</dbReference>
<reference evidence="14" key="1">
    <citation type="journal article" date="2014" name="Nat. Commun.">
        <title>Genomic adaptations of the halophilic Dead Sea filamentous fungus Eurotium rubrum.</title>
        <authorList>
            <person name="Kis-Papo T."/>
            <person name="Weig A.R."/>
            <person name="Riley R."/>
            <person name="Persoh D."/>
            <person name="Salamov A."/>
            <person name="Sun H."/>
            <person name="Lipzen A."/>
            <person name="Wasser S.P."/>
            <person name="Rambold G."/>
            <person name="Grigoriev I.V."/>
            <person name="Nevo E."/>
        </authorList>
    </citation>
    <scope>NUCLEOTIDE SEQUENCE [LARGE SCALE GENOMIC DNA]</scope>
    <source>
        <strain evidence="14">CBS 135680</strain>
    </source>
</reference>
<dbReference type="Gene3D" id="3.30.40.10">
    <property type="entry name" value="Zinc/RING finger domain, C3HC4 (zinc finger)"/>
    <property type="match status" value="1"/>
</dbReference>
<evidence type="ECO:0000256" key="10">
    <source>
        <dbReference type="SAM" id="MobiDB-lite"/>
    </source>
</evidence>
<evidence type="ECO:0000256" key="6">
    <source>
        <dbReference type="ARBA" id="ARBA00022801"/>
    </source>
</evidence>
<evidence type="ECO:0000256" key="9">
    <source>
        <dbReference type="ARBA" id="ARBA00023242"/>
    </source>
</evidence>
<keyword evidence="5" id="KW-0863">Zinc-finger</keyword>
<dbReference type="InterPro" id="IPR027417">
    <property type="entry name" value="P-loop_NTPase"/>
</dbReference>
<dbReference type="InterPro" id="IPR038718">
    <property type="entry name" value="SNF2-like_sf"/>
</dbReference>
<dbReference type="GO" id="GO:0008270">
    <property type="term" value="F:zinc ion binding"/>
    <property type="evidence" value="ECO:0007669"/>
    <property type="project" value="UniProtKB-KW"/>
</dbReference>
<evidence type="ECO:0000256" key="2">
    <source>
        <dbReference type="ARBA" id="ARBA00011353"/>
    </source>
</evidence>
<dbReference type="InterPro" id="IPR041684">
    <property type="entry name" value="Znf-PHD-like"/>
</dbReference>
<dbReference type="InterPro" id="IPR014001">
    <property type="entry name" value="Helicase_ATP-bd"/>
</dbReference>
<dbReference type="STRING" id="1388766.A0A017S2G5"/>
<sequence>MDWGFQLGPNDDFVVDLLSQFDAASAQAQAEQPAAESSHNSQSTGSRVQPVNELQETLQLAVTIEDGQPSGLKLAAVEIPAVVNGEEYKNLPGHSAVRYIISEEQDDDGDIVYKVRMRSSELQIVNLTQLQNLQNGPEALERFESSDQDSQITIPSDEDYDSTESHLVNARRSMRATKPRRRLTGFFAGVNSYDDGGIMSSSSDDVIVSSAATSRARWSRGDVRQKGSRQNTRQSSRISDYFDKPRSKGTRFSTRDRRTVRSNLRERFEDDISENEIRAKQKKYVGAKEAFHTVPRHDPFRLCHLNTCDVCGISGNDNEKGPLVFCQGCTFSYHQVCLGPRGNRDHLVTKIADDNFVLQCRHCLGVVHAKDRLSPHLGHCNACNDEGPLSKPLRERLSPKQEQQLRQENGGKDPIISIDMARINNVENLLFRCSGCRRAYHLDHLPPLSDDDGDNVAVSRFQQYSSHWQCLDCISAPDEIAAMVAWRPVQPDLVDRAASKLSEDKKEYLIRWRDKSYHHTTWMPGTWVWGVAKHAMRRAFLKSDKDINPQELAEEAVPEDFLRIDIVFDVRYSEKPQDRSEEVDIARIDDVKEAYVKFKGLPYEESVWETPPEPNSERWADFKEAYEDWVRRDYIQTLSQDALRKHLSYVRKQNFKTTVVRDTQPESMTGGEIMEYQKDGLNWLYYMWFKQQNAILADEMGLGKTIQVISFFATLIQYHKCWPFLVVVPNSTCPNWRKEIKKWVPSIRVVTYYGSAFSRKLAQDYEMFGKEGSDLRCHVVVTSYETMVDENSRKMLSRIPWAGLVVDEGQRLKNDRSLLYESLFKIEFPFKVLLTGTPLQNNTRELFNLLQFCDPSIKAEDMEAEYGVLSKDNIPQLHEMIRPFFLRRTKAQVLNFLPPIANIIVPVSMSVVQKKLYKSILAKNPQLIETIFQRKGDQTGLKQVERKNLNNILLQLRKCLCHPFLYSKAIEERTPDITASHRHLVEAAGKLRLLHLMLPKLQQRGHRVLIFSQFLEHLDIIEDFLDGLGMLYHRLDGRMPAMEKQKRIDEYNAEGSPYFVFLLSTRSGGVGINLATADTVIIMDPDFNPHQDMQASSRAHRIGQKNKVLVFQLMTRGSAEEKIMQIGKKKMVLDHVLIDRMIAEEDDGRDLESILRHGAQALFDDDDSGDIHYDSESVDKLLDRSQVEQTKMPDANSTEDPFSFARVWANDNQNLNGQLDDAVDEGPVNPSVWEKILREREQAAEEESKGKAENLGRGKRKRTAVDYSHAAEVSPAKPRRQDDDSDIEFQAGNLDVPESDLDSGPGMMSDDLDSPTKRTKGDSPFTVLTKMAVAPFKRVDLPDLEPPSAPAPVTENTLVCYACNRSHPPGQCRLKSAGVEHCPLCGLAHYGVRRTCPHFQSEVQLSRMLEALKNSMEDREIRNLARIYVGGIKGDLARRRRSLNPNQTPTPGCKPAALGALDDQKKNSIHGTAALSPVLGGPTPGPGPGVGPGPPSAIDLTGHSETNNTGIGSVSNNPSWRTSFKTWLNGHG</sequence>
<dbReference type="Pfam" id="PF00271">
    <property type="entry name" value="Helicase_C"/>
    <property type="match status" value="1"/>
</dbReference>
<dbReference type="EMBL" id="KK088448">
    <property type="protein sequence ID" value="EYE91112.1"/>
    <property type="molecule type" value="Genomic_DNA"/>
</dbReference>
<dbReference type="HOGENOM" id="CLU_000315_18_1_1"/>
<evidence type="ECO:0000256" key="1">
    <source>
        <dbReference type="ARBA" id="ARBA00004123"/>
    </source>
</evidence>
<dbReference type="PROSITE" id="PS51192">
    <property type="entry name" value="HELICASE_ATP_BIND_1"/>
    <property type="match status" value="1"/>
</dbReference>
<dbReference type="SUPFAM" id="SSF54160">
    <property type="entry name" value="Chromo domain-like"/>
    <property type="match status" value="2"/>
</dbReference>
<feature type="compositionally biased region" description="Pro residues" evidence="10">
    <location>
        <begin position="1483"/>
        <end position="1495"/>
    </location>
</feature>
<keyword evidence="6" id="KW-0378">Hydrolase</keyword>
<keyword evidence="4" id="KW-0547">Nucleotide-binding</keyword>
<dbReference type="GO" id="GO:0005524">
    <property type="term" value="F:ATP binding"/>
    <property type="evidence" value="ECO:0007669"/>
    <property type="project" value="UniProtKB-KW"/>
</dbReference>
<dbReference type="SMART" id="SM00487">
    <property type="entry name" value="DEXDc"/>
    <property type="match status" value="1"/>
</dbReference>
<dbReference type="SMART" id="SM00490">
    <property type="entry name" value="HELICc"/>
    <property type="match status" value="1"/>
</dbReference>
<feature type="compositionally biased region" description="Low complexity" evidence="10">
    <location>
        <begin position="26"/>
        <end position="38"/>
    </location>
</feature>
<feature type="compositionally biased region" description="Basic and acidic residues" evidence="10">
    <location>
        <begin position="1240"/>
        <end position="1256"/>
    </location>
</feature>
<dbReference type="GO" id="GO:0042393">
    <property type="term" value="F:histone binding"/>
    <property type="evidence" value="ECO:0007669"/>
    <property type="project" value="TreeGrafter"/>
</dbReference>
<dbReference type="InterPro" id="IPR056616">
    <property type="entry name" value="Chromo_MIT1"/>
</dbReference>
<evidence type="ECO:0000313" key="13">
    <source>
        <dbReference type="EMBL" id="EYE91112.1"/>
    </source>
</evidence>
<evidence type="ECO:0000256" key="4">
    <source>
        <dbReference type="ARBA" id="ARBA00022741"/>
    </source>
</evidence>
<dbReference type="InterPro" id="IPR040934">
    <property type="entry name" value="Znf-CCCH_6"/>
</dbReference>
<feature type="region of interest" description="Disordered" evidence="10">
    <location>
        <begin position="1240"/>
        <end position="1323"/>
    </location>
</feature>
<dbReference type="GeneID" id="63701034"/>
<accession>A0A017S2G5</accession>
<comment type="subcellular location">
    <subcellularLocation>
        <location evidence="1">Nucleus</location>
    </subcellularLocation>
</comment>
<feature type="compositionally biased region" description="Polar residues" evidence="10">
    <location>
        <begin position="1503"/>
        <end position="1521"/>
    </location>
</feature>
<feature type="domain" description="Helicase C-terminal" evidence="12">
    <location>
        <begin position="990"/>
        <end position="1142"/>
    </location>
</feature>
<dbReference type="PANTHER" id="PTHR45623:SF17">
    <property type="entry name" value="CHROMODOMAIN-HELICASE-DNA-BINDING PROTEIN 3-RELATED"/>
    <property type="match status" value="1"/>
</dbReference>
<dbReference type="Gene3D" id="3.40.50.10810">
    <property type="entry name" value="Tandem AAA-ATPase domain"/>
    <property type="match status" value="1"/>
</dbReference>
<dbReference type="InterPro" id="IPR013083">
    <property type="entry name" value="Znf_RING/FYVE/PHD"/>
</dbReference>
<feature type="region of interest" description="Disordered" evidence="10">
    <location>
        <begin position="26"/>
        <end position="52"/>
    </location>
</feature>
<organism evidence="13 14">
    <name type="scientific">Aspergillus ruber (strain CBS 135680)</name>
    <dbReference type="NCBI Taxonomy" id="1388766"/>
    <lineage>
        <taxon>Eukaryota</taxon>
        <taxon>Fungi</taxon>
        <taxon>Dikarya</taxon>
        <taxon>Ascomycota</taxon>
        <taxon>Pezizomycotina</taxon>
        <taxon>Eurotiomycetes</taxon>
        <taxon>Eurotiomycetidae</taxon>
        <taxon>Eurotiales</taxon>
        <taxon>Aspergillaceae</taxon>
        <taxon>Aspergillus</taxon>
        <taxon>Aspergillus subgen. Aspergillus</taxon>
    </lineage>
</organism>
<keyword evidence="7" id="KW-0862">Zinc</keyword>
<evidence type="ECO:0000259" key="12">
    <source>
        <dbReference type="PROSITE" id="PS51194"/>
    </source>
</evidence>
<feature type="compositionally biased region" description="Polar residues" evidence="10">
    <location>
        <begin position="228"/>
        <end position="238"/>
    </location>
</feature>
<dbReference type="InterPro" id="IPR049730">
    <property type="entry name" value="SNF2/RAD54-like_C"/>
</dbReference>
<dbReference type="GO" id="GO:0000785">
    <property type="term" value="C:chromatin"/>
    <property type="evidence" value="ECO:0007669"/>
    <property type="project" value="TreeGrafter"/>
</dbReference>
<evidence type="ECO:0000313" key="14">
    <source>
        <dbReference type="Proteomes" id="UP000019804"/>
    </source>
</evidence>
<evidence type="ECO:0000256" key="5">
    <source>
        <dbReference type="ARBA" id="ARBA00022771"/>
    </source>
</evidence>
<dbReference type="InterPro" id="IPR016197">
    <property type="entry name" value="Chromo-like_dom_sf"/>
</dbReference>
<dbReference type="InterPro" id="IPR011011">
    <property type="entry name" value="Znf_FYVE_PHD"/>
</dbReference>
<dbReference type="CDD" id="cd17919">
    <property type="entry name" value="DEXHc_Snf"/>
    <property type="match status" value="1"/>
</dbReference>
<dbReference type="GO" id="GO:0016887">
    <property type="term" value="F:ATP hydrolysis activity"/>
    <property type="evidence" value="ECO:0007669"/>
    <property type="project" value="TreeGrafter"/>
</dbReference>
<dbReference type="Gene3D" id="3.40.50.300">
    <property type="entry name" value="P-loop containing nucleotide triphosphate hydrolases"/>
    <property type="match status" value="1"/>
</dbReference>
<dbReference type="InterPro" id="IPR055565">
    <property type="entry name" value="DUF7141"/>
</dbReference>
<protein>
    <submittedName>
        <fullName evidence="13">Putative chromatin remodeling complex subunit</fullName>
    </submittedName>
</protein>
<dbReference type="SMART" id="SM00249">
    <property type="entry name" value="PHD"/>
    <property type="match status" value="2"/>
</dbReference>
<name>A0A017S2G5_ASPRC</name>